<proteinExistence type="predicted"/>
<evidence type="ECO:0000256" key="1">
    <source>
        <dbReference type="SAM" id="MobiDB-lite"/>
    </source>
</evidence>
<organism evidence="2 3">
    <name type="scientific">Eiseniibacteriota bacterium</name>
    <dbReference type="NCBI Taxonomy" id="2212470"/>
    <lineage>
        <taxon>Bacteria</taxon>
        <taxon>Candidatus Eiseniibacteriota</taxon>
    </lineage>
</organism>
<keyword evidence="3" id="KW-1185">Reference proteome</keyword>
<dbReference type="InterPro" id="IPR008727">
    <property type="entry name" value="PAAR_motif"/>
</dbReference>
<evidence type="ECO:0000313" key="2">
    <source>
        <dbReference type="EMBL" id="MFC1572766.1"/>
    </source>
</evidence>
<gene>
    <name evidence="2" type="ORF">ACFL6M_04120</name>
</gene>
<feature type="region of interest" description="Disordered" evidence="1">
    <location>
        <begin position="100"/>
        <end position="128"/>
    </location>
</feature>
<dbReference type="Gene3D" id="2.60.200.60">
    <property type="match status" value="1"/>
</dbReference>
<dbReference type="EMBL" id="JBHPKH010000037">
    <property type="protein sequence ID" value="MFC1572766.1"/>
    <property type="molecule type" value="Genomic_DNA"/>
</dbReference>
<sequence length="355" mass="37251">MSKSAARKGDVTVHGGSIVGGQPNVLIGGAPAARLGDMHLCPMNNPGPSPHVGGPITVGSATVMIGGASAARVGDMCQCCGPPDCVAMGCETVLIGDGGGTSGGREVQSTASKSAEDAWLGSTGGRGDAEETEQHFLHVEFVDKGGFPISGIGYTLKSPDGTETSGALGGKIVREGIPPGDYEVQLRAITCAHWSMNEVRVGETVTLSADTAGIESGAEASLQIFIKDIGVPDRLLRTLEAQVSNDKIEADWVFEVDEEYLRVCEDRERRAGYSSPAFYFVAAAGGCTARSAMLRYKDWIEIKLVDEEGNAVGNQKYRLNLPNGDIREGTLDSNGFARVEDVPPGKVRVTFDLSD</sequence>
<reference evidence="2 3" key="1">
    <citation type="submission" date="2024-09" db="EMBL/GenBank/DDBJ databases">
        <authorList>
            <person name="D'Angelo T."/>
        </authorList>
    </citation>
    <scope>NUCLEOTIDE SEQUENCE [LARGE SCALE GENOMIC DNA]</scope>
    <source>
        <strain evidence="2">SAG AM-320-E07</strain>
    </source>
</reference>
<evidence type="ECO:0000313" key="3">
    <source>
        <dbReference type="Proteomes" id="UP001593833"/>
    </source>
</evidence>
<protein>
    <submittedName>
        <fullName evidence="2">PAAR domain-containing protein</fullName>
    </submittedName>
</protein>
<accession>A0ABV6YKA4</accession>
<comment type="caution">
    <text evidence="2">The sequence shown here is derived from an EMBL/GenBank/DDBJ whole genome shotgun (WGS) entry which is preliminary data.</text>
</comment>
<name>A0ABV6YKA4_UNCEI</name>
<dbReference type="Pfam" id="PF05488">
    <property type="entry name" value="PAAR_motif"/>
    <property type="match status" value="2"/>
</dbReference>
<dbReference type="CDD" id="cd14741">
    <property type="entry name" value="PAAR_5"/>
    <property type="match status" value="1"/>
</dbReference>
<dbReference type="Proteomes" id="UP001593833">
    <property type="component" value="Unassembled WGS sequence"/>
</dbReference>